<proteinExistence type="predicted"/>
<protein>
    <submittedName>
        <fullName evidence="1">Uncharacterized protein</fullName>
    </submittedName>
</protein>
<gene>
    <name evidence="1" type="ORF">BDM02DRAFT_135482</name>
</gene>
<keyword evidence="2" id="KW-1185">Reference proteome</keyword>
<name>A0ACB6ZXJ4_THEGA</name>
<sequence length="169" mass="18526">MVSREDVVYIPSRSTFVTSVCSISVTFRPSWTSGCQGSQGSRMLNPRTSRGIDPDVDDPTQRHVVISQPIDEPSPVTLVGCHGGSVVLVEDSRLPSRNSLILESGRWVFPSLVFSTIILVPHLCPSSAKLHKTDLAWRKLSGQTGAYLARHPLASLVLMYDQKKKRPGS</sequence>
<reference evidence="1" key="2">
    <citation type="journal article" date="2020" name="Nat. Commun.">
        <title>Large-scale genome sequencing of mycorrhizal fungi provides insights into the early evolution of symbiotic traits.</title>
        <authorList>
            <person name="Miyauchi S."/>
            <person name="Kiss E."/>
            <person name="Kuo A."/>
            <person name="Drula E."/>
            <person name="Kohler A."/>
            <person name="Sanchez-Garcia M."/>
            <person name="Morin E."/>
            <person name="Andreopoulos B."/>
            <person name="Barry K.W."/>
            <person name="Bonito G."/>
            <person name="Buee M."/>
            <person name="Carver A."/>
            <person name="Chen C."/>
            <person name="Cichocki N."/>
            <person name="Clum A."/>
            <person name="Culley D."/>
            <person name="Crous P.W."/>
            <person name="Fauchery L."/>
            <person name="Girlanda M."/>
            <person name="Hayes R.D."/>
            <person name="Keri Z."/>
            <person name="LaButti K."/>
            <person name="Lipzen A."/>
            <person name="Lombard V."/>
            <person name="Magnuson J."/>
            <person name="Maillard F."/>
            <person name="Murat C."/>
            <person name="Nolan M."/>
            <person name="Ohm R.A."/>
            <person name="Pangilinan J."/>
            <person name="Pereira M.F."/>
            <person name="Perotto S."/>
            <person name="Peter M."/>
            <person name="Pfister S."/>
            <person name="Riley R."/>
            <person name="Sitrit Y."/>
            <person name="Stielow J.B."/>
            <person name="Szollosi G."/>
            <person name="Zifcakova L."/>
            <person name="Stursova M."/>
            <person name="Spatafora J.W."/>
            <person name="Tedersoo L."/>
            <person name="Vaario L.M."/>
            <person name="Yamada A."/>
            <person name="Yan M."/>
            <person name="Wang P."/>
            <person name="Xu J."/>
            <person name="Bruns T."/>
            <person name="Baldrian P."/>
            <person name="Vilgalys R."/>
            <person name="Dunand C."/>
            <person name="Henrissat B."/>
            <person name="Grigoriev I.V."/>
            <person name="Hibbett D."/>
            <person name="Nagy L.G."/>
            <person name="Martin F.M."/>
        </authorList>
    </citation>
    <scope>NUCLEOTIDE SEQUENCE</scope>
    <source>
        <strain evidence="1">P2</strain>
    </source>
</reference>
<accession>A0ACB6ZXJ4</accession>
<evidence type="ECO:0000313" key="2">
    <source>
        <dbReference type="Proteomes" id="UP000886501"/>
    </source>
</evidence>
<reference evidence="1" key="1">
    <citation type="submission" date="2019-10" db="EMBL/GenBank/DDBJ databases">
        <authorList>
            <consortium name="DOE Joint Genome Institute"/>
            <person name="Kuo A."/>
            <person name="Miyauchi S."/>
            <person name="Kiss E."/>
            <person name="Drula E."/>
            <person name="Kohler A."/>
            <person name="Sanchez-Garcia M."/>
            <person name="Andreopoulos B."/>
            <person name="Barry K.W."/>
            <person name="Bonito G."/>
            <person name="Buee M."/>
            <person name="Carver A."/>
            <person name="Chen C."/>
            <person name="Cichocki N."/>
            <person name="Clum A."/>
            <person name="Culley D."/>
            <person name="Crous P.W."/>
            <person name="Fauchery L."/>
            <person name="Girlanda M."/>
            <person name="Hayes R."/>
            <person name="Keri Z."/>
            <person name="Labutti K."/>
            <person name="Lipzen A."/>
            <person name="Lombard V."/>
            <person name="Magnuson J."/>
            <person name="Maillard F."/>
            <person name="Morin E."/>
            <person name="Murat C."/>
            <person name="Nolan M."/>
            <person name="Ohm R."/>
            <person name="Pangilinan J."/>
            <person name="Pereira M."/>
            <person name="Perotto S."/>
            <person name="Peter M."/>
            <person name="Riley R."/>
            <person name="Sitrit Y."/>
            <person name="Stielow B."/>
            <person name="Szollosi G."/>
            <person name="Zifcakova L."/>
            <person name="Stursova M."/>
            <person name="Spatafora J.W."/>
            <person name="Tedersoo L."/>
            <person name="Vaario L.-M."/>
            <person name="Yamada A."/>
            <person name="Yan M."/>
            <person name="Wang P."/>
            <person name="Xu J."/>
            <person name="Bruns T."/>
            <person name="Baldrian P."/>
            <person name="Vilgalys R."/>
            <person name="Henrissat B."/>
            <person name="Grigoriev I.V."/>
            <person name="Hibbett D."/>
            <person name="Nagy L.G."/>
            <person name="Martin F.M."/>
        </authorList>
    </citation>
    <scope>NUCLEOTIDE SEQUENCE</scope>
    <source>
        <strain evidence="1">P2</strain>
    </source>
</reference>
<comment type="caution">
    <text evidence="1">The sequence shown here is derived from an EMBL/GenBank/DDBJ whole genome shotgun (WGS) entry which is preliminary data.</text>
</comment>
<evidence type="ECO:0000313" key="1">
    <source>
        <dbReference type="EMBL" id="KAF9654327.1"/>
    </source>
</evidence>
<dbReference type="EMBL" id="MU117961">
    <property type="protein sequence ID" value="KAF9654327.1"/>
    <property type="molecule type" value="Genomic_DNA"/>
</dbReference>
<organism evidence="1 2">
    <name type="scientific">Thelephora ganbajun</name>
    <name type="common">Ganba fungus</name>
    <dbReference type="NCBI Taxonomy" id="370292"/>
    <lineage>
        <taxon>Eukaryota</taxon>
        <taxon>Fungi</taxon>
        <taxon>Dikarya</taxon>
        <taxon>Basidiomycota</taxon>
        <taxon>Agaricomycotina</taxon>
        <taxon>Agaricomycetes</taxon>
        <taxon>Thelephorales</taxon>
        <taxon>Thelephoraceae</taxon>
        <taxon>Thelephora</taxon>
    </lineage>
</organism>
<dbReference type="Proteomes" id="UP000886501">
    <property type="component" value="Unassembled WGS sequence"/>
</dbReference>